<evidence type="ECO:0000313" key="3">
    <source>
        <dbReference type="Proteomes" id="UP000441585"/>
    </source>
</evidence>
<comment type="caution">
    <text evidence="2">The sequence shown here is derived from an EMBL/GenBank/DDBJ whole genome shotgun (WGS) entry which is preliminary data.</text>
</comment>
<accession>A0A6I2M905</accession>
<sequence length="61" mass="6757">MTWKKKCLTGGMTLAIMLGGLTACGDGEQDEMNDDVEEEVEEETDGDIIDEDNQEMEEEGQ</sequence>
<protein>
    <submittedName>
        <fullName evidence="2">Uncharacterized protein</fullName>
    </submittedName>
</protein>
<dbReference type="RefSeq" id="WP_070877438.1">
    <property type="nucleotide sequence ID" value="NZ_CAJFZX010000006.1"/>
</dbReference>
<reference evidence="2 3" key="1">
    <citation type="submission" date="2019-11" db="EMBL/GenBank/DDBJ databases">
        <title>Bacillus idriensis genome.</title>
        <authorList>
            <person name="Konopka E.N."/>
            <person name="Newman J.D."/>
        </authorList>
    </citation>
    <scope>NUCLEOTIDE SEQUENCE [LARGE SCALE GENOMIC DNA]</scope>
    <source>
        <strain evidence="2 3">DSM 19097</strain>
    </source>
</reference>
<proteinExistence type="predicted"/>
<organism evidence="2 3">
    <name type="scientific">Metabacillus idriensis</name>
    <dbReference type="NCBI Taxonomy" id="324768"/>
    <lineage>
        <taxon>Bacteria</taxon>
        <taxon>Bacillati</taxon>
        <taxon>Bacillota</taxon>
        <taxon>Bacilli</taxon>
        <taxon>Bacillales</taxon>
        <taxon>Bacillaceae</taxon>
        <taxon>Metabacillus</taxon>
    </lineage>
</organism>
<dbReference type="Proteomes" id="UP000441585">
    <property type="component" value="Unassembled WGS sequence"/>
</dbReference>
<evidence type="ECO:0000256" key="1">
    <source>
        <dbReference type="SAM" id="MobiDB-lite"/>
    </source>
</evidence>
<evidence type="ECO:0000313" key="2">
    <source>
        <dbReference type="EMBL" id="MRX53887.1"/>
    </source>
</evidence>
<gene>
    <name evidence="2" type="ORF">GJU41_07865</name>
</gene>
<name>A0A6I2M905_9BACI</name>
<feature type="compositionally biased region" description="Acidic residues" evidence="1">
    <location>
        <begin position="27"/>
        <end position="61"/>
    </location>
</feature>
<dbReference type="PROSITE" id="PS51257">
    <property type="entry name" value="PROKAR_LIPOPROTEIN"/>
    <property type="match status" value="1"/>
</dbReference>
<dbReference type="EMBL" id="WKKF01000001">
    <property type="protein sequence ID" value="MRX53887.1"/>
    <property type="molecule type" value="Genomic_DNA"/>
</dbReference>
<keyword evidence="3" id="KW-1185">Reference proteome</keyword>
<dbReference type="AlphaFoldDB" id="A0A6I2M905"/>
<feature type="region of interest" description="Disordered" evidence="1">
    <location>
        <begin position="26"/>
        <end position="61"/>
    </location>
</feature>